<sequence length="421" mass="48822">MLDSSIRALAPCIQSLRLHTWKANIENIVFKLHYKMTVTILLAFVILVCAREYFGDHIRCISDQGVPDHVIQTYCFFMATFTIVRHYNESLLEGGFLPHPGVGPVLASDETLNHTYYQWVPFVLFVQMICFYMPHYIWKKKEGGRINALVQGLQYASLALSENDVDAGNVKVPSRGTVASRIDIIQRDIILRLRISRTWSTWLVAMEITNLVHLMFQIWMINLFLKGNFISLGANVLQFKNWNLIVDPLETVFPKVTKCTFHKFGPSGSIQQHDALCVMALNIVHEKIYVVLWFWFLFLFIASVLAVLWRFVSFFLYRRSLKFNQLMFRHASSGKFNPYNVIQVVNGCEFGDWLFLYYLGKNMQGMVFQQLFERLAEELQKRDMPFDQDGNEEKGAEPVLLSKVDITDETPLKLDMKEKAL</sequence>
<dbReference type="EMBL" id="OV170223">
    <property type="protein sequence ID" value="CAH0722146.1"/>
    <property type="molecule type" value="Genomic_DNA"/>
</dbReference>
<evidence type="ECO:0000256" key="3">
    <source>
        <dbReference type="ARBA" id="ARBA00022448"/>
    </source>
</evidence>
<keyword evidence="8 12" id="KW-1133">Transmembrane helix</keyword>
<feature type="transmembrane region" description="Helical" evidence="12">
    <location>
        <begin position="292"/>
        <end position="317"/>
    </location>
</feature>
<evidence type="ECO:0000256" key="5">
    <source>
        <dbReference type="ARBA" id="ARBA00022692"/>
    </source>
</evidence>
<keyword evidence="9 12" id="KW-0406">Ion transport</keyword>
<proteinExistence type="inferred from homology"/>
<evidence type="ECO:0000256" key="1">
    <source>
        <dbReference type="ARBA" id="ARBA00004610"/>
    </source>
</evidence>
<keyword evidence="6" id="KW-0303">Gap junction</keyword>
<name>A0A8J9YDC4_9NEOP</name>
<dbReference type="GO" id="GO:0005921">
    <property type="term" value="C:gap junction"/>
    <property type="evidence" value="ECO:0007669"/>
    <property type="project" value="UniProtKB-SubCell"/>
</dbReference>
<reference evidence="13" key="1">
    <citation type="submission" date="2021-12" db="EMBL/GenBank/DDBJ databases">
        <authorList>
            <person name="Martin H S."/>
        </authorList>
    </citation>
    <scope>NUCLEOTIDE SEQUENCE</scope>
</reference>
<dbReference type="Proteomes" id="UP000838878">
    <property type="component" value="Chromosome 3"/>
</dbReference>
<keyword evidence="4" id="KW-1003">Cell membrane</keyword>
<dbReference type="PANTHER" id="PTHR11893:SF38">
    <property type="entry name" value="INNEXIN INX7"/>
    <property type="match status" value="1"/>
</dbReference>
<evidence type="ECO:0000256" key="9">
    <source>
        <dbReference type="ARBA" id="ARBA00023065"/>
    </source>
</evidence>
<feature type="transmembrane region" description="Helical" evidence="12">
    <location>
        <begin position="32"/>
        <end position="50"/>
    </location>
</feature>
<evidence type="ECO:0000256" key="11">
    <source>
        <dbReference type="ARBA" id="ARBA00023303"/>
    </source>
</evidence>
<dbReference type="PROSITE" id="PS51013">
    <property type="entry name" value="PANNEXIN"/>
    <property type="match status" value="1"/>
</dbReference>
<evidence type="ECO:0000256" key="7">
    <source>
        <dbReference type="ARBA" id="ARBA00022949"/>
    </source>
</evidence>
<dbReference type="GO" id="GO:0005243">
    <property type="term" value="F:gap junction channel activity"/>
    <property type="evidence" value="ECO:0007669"/>
    <property type="project" value="TreeGrafter"/>
</dbReference>
<evidence type="ECO:0000256" key="4">
    <source>
        <dbReference type="ARBA" id="ARBA00022475"/>
    </source>
</evidence>
<keyword evidence="11 12" id="KW-0407">Ion channel</keyword>
<comment type="subcellular location">
    <subcellularLocation>
        <location evidence="1">Cell junction</location>
        <location evidence="1">Gap junction</location>
    </subcellularLocation>
    <subcellularLocation>
        <location evidence="2 12">Cell membrane</location>
        <topology evidence="2 12">Multi-pass membrane protein</topology>
    </subcellularLocation>
</comment>
<dbReference type="OrthoDB" id="5867527at2759"/>
<evidence type="ECO:0000313" key="13">
    <source>
        <dbReference type="EMBL" id="CAH0722146.1"/>
    </source>
</evidence>
<dbReference type="GO" id="GO:0034220">
    <property type="term" value="P:monoatomic ion transmembrane transport"/>
    <property type="evidence" value="ECO:0007669"/>
    <property type="project" value="UniProtKB-KW"/>
</dbReference>
<evidence type="ECO:0000313" key="14">
    <source>
        <dbReference type="Proteomes" id="UP000838878"/>
    </source>
</evidence>
<dbReference type="Pfam" id="PF00876">
    <property type="entry name" value="Innexin"/>
    <property type="match status" value="1"/>
</dbReference>
<keyword evidence="14" id="KW-1185">Reference proteome</keyword>
<feature type="transmembrane region" description="Helical" evidence="12">
    <location>
        <begin position="116"/>
        <end position="138"/>
    </location>
</feature>
<dbReference type="GO" id="GO:0005886">
    <property type="term" value="C:plasma membrane"/>
    <property type="evidence" value="ECO:0007669"/>
    <property type="project" value="UniProtKB-SubCell"/>
</dbReference>
<keyword evidence="7" id="KW-0965">Cell junction</keyword>
<dbReference type="PANTHER" id="PTHR11893">
    <property type="entry name" value="INNEXIN"/>
    <property type="match status" value="1"/>
</dbReference>
<keyword evidence="3 12" id="KW-0813">Transport</keyword>
<dbReference type="GO" id="GO:0007602">
    <property type="term" value="P:phototransduction"/>
    <property type="evidence" value="ECO:0007669"/>
    <property type="project" value="TreeGrafter"/>
</dbReference>
<keyword evidence="10 12" id="KW-0472">Membrane</keyword>
<accession>A0A8J9YDC4</accession>
<gene>
    <name evidence="12" type="primary">inx</name>
    <name evidence="13" type="ORF">BINO364_LOCUS8155</name>
</gene>
<comment type="function">
    <text evidence="12">Structural component of the gap junctions.</text>
</comment>
<dbReference type="AlphaFoldDB" id="A0A8J9YDC4"/>
<dbReference type="PRINTS" id="PR01262">
    <property type="entry name" value="INNEXIN"/>
</dbReference>
<keyword evidence="5 12" id="KW-0812">Transmembrane</keyword>
<evidence type="ECO:0000256" key="12">
    <source>
        <dbReference type="RuleBase" id="RU010713"/>
    </source>
</evidence>
<feature type="transmembrane region" description="Helical" evidence="12">
    <location>
        <begin position="202"/>
        <end position="225"/>
    </location>
</feature>
<comment type="similarity">
    <text evidence="12">Belongs to the pannexin family.</text>
</comment>
<evidence type="ECO:0000256" key="6">
    <source>
        <dbReference type="ARBA" id="ARBA00022868"/>
    </source>
</evidence>
<dbReference type="InterPro" id="IPR000990">
    <property type="entry name" value="Innexin"/>
</dbReference>
<feature type="non-terminal residue" evidence="13">
    <location>
        <position position="421"/>
    </location>
</feature>
<evidence type="ECO:0000256" key="8">
    <source>
        <dbReference type="ARBA" id="ARBA00022989"/>
    </source>
</evidence>
<evidence type="ECO:0000256" key="2">
    <source>
        <dbReference type="ARBA" id="ARBA00004651"/>
    </source>
</evidence>
<evidence type="ECO:0000256" key="10">
    <source>
        <dbReference type="ARBA" id="ARBA00023136"/>
    </source>
</evidence>
<organism evidence="13 14">
    <name type="scientific">Brenthis ino</name>
    <name type="common">lesser marbled fritillary</name>
    <dbReference type="NCBI Taxonomy" id="405034"/>
    <lineage>
        <taxon>Eukaryota</taxon>
        <taxon>Metazoa</taxon>
        <taxon>Ecdysozoa</taxon>
        <taxon>Arthropoda</taxon>
        <taxon>Hexapoda</taxon>
        <taxon>Insecta</taxon>
        <taxon>Pterygota</taxon>
        <taxon>Neoptera</taxon>
        <taxon>Endopterygota</taxon>
        <taxon>Lepidoptera</taxon>
        <taxon>Glossata</taxon>
        <taxon>Ditrysia</taxon>
        <taxon>Papilionoidea</taxon>
        <taxon>Nymphalidae</taxon>
        <taxon>Heliconiinae</taxon>
        <taxon>Argynnini</taxon>
        <taxon>Brenthis</taxon>
    </lineage>
</organism>
<protein>
    <recommendedName>
        <fullName evidence="12">Innexin</fullName>
    </recommendedName>
</protein>